<dbReference type="AlphaFoldDB" id="A0A1H9MGG2"/>
<dbReference type="InterPro" id="IPR050397">
    <property type="entry name" value="Env_Response_Regulators"/>
</dbReference>
<evidence type="ECO:0000313" key="5">
    <source>
        <dbReference type="EMBL" id="SER22253.1"/>
    </source>
</evidence>
<evidence type="ECO:0000256" key="3">
    <source>
        <dbReference type="ARBA" id="ARBA00023163"/>
    </source>
</evidence>
<dbReference type="RefSeq" id="WP_089747041.1">
    <property type="nucleotide sequence ID" value="NZ_FOGF01000026.1"/>
</dbReference>
<keyword evidence="6" id="KW-1185">Reference proteome</keyword>
<dbReference type="GO" id="GO:0003700">
    <property type="term" value="F:DNA-binding transcription factor activity"/>
    <property type="evidence" value="ECO:0007669"/>
    <property type="project" value="TreeGrafter"/>
</dbReference>
<dbReference type="Gene3D" id="2.60.120.10">
    <property type="entry name" value="Jelly Rolls"/>
    <property type="match status" value="1"/>
</dbReference>
<dbReference type="OrthoDB" id="581021at2"/>
<organism evidence="5 6">
    <name type="scientific">Granulicatella balaenopterae</name>
    <dbReference type="NCBI Taxonomy" id="137733"/>
    <lineage>
        <taxon>Bacteria</taxon>
        <taxon>Bacillati</taxon>
        <taxon>Bacillota</taxon>
        <taxon>Bacilli</taxon>
        <taxon>Lactobacillales</taxon>
        <taxon>Carnobacteriaceae</taxon>
        <taxon>Granulicatella</taxon>
    </lineage>
</organism>
<evidence type="ECO:0000259" key="4">
    <source>
        <dbReference type="PROSITE" id="PS50042"/>
    </source>
</evidence>
<dbReference type="PANTHER" id="PTHR24567">
    <property type="entry name" value="CRP FAMILY TRANSCRIPTIONAL REGULATORY PROTEIN"/>
    <property type="match status" value="1"/>
</dbReference>
<dbReference type="SUPFAM" id="SSF51206">
    <property type="entry name" value="cAMP-binding domain-like"/>
    <property type="match status" value="1"/>
</dbReference>
<gene>
    <name evidence="5" type="ORF">SAMN05421767_12636</name>
</gene>
<evidence type="ECO:0000256" key="2">
    <source>
        <dbReference type="ARBA" id="ARBA00023125"/>
    </source>
</evidence>
<protein>
    <submittedName>
        <fullName evidence="5">cAMP-binding domain of CRP or a regulatory subunit of cAMP-dependent protein kinases</fullName>
    </submittedName>
</protein>
<dbReference type="Pfam" id="PF00027">
    <property type="entry name" value="cNMP_binding"/>
    <property type="match status" value="1"/>
</dbReference>
<dbReference type="STRING" id="137733.SAMN05421767_12636"/>
<dbReference type="InterPro" id="IPR000595">
    <property type="entry name" value="cNMP-bd_dom"/>
</dbReference>
<feature type="domain" description="Cyclic nucleotide-binding" evidence="4">
    <location>
        <begin position="26"/>
        <end position="135"/>
    </location>
</feature>
<accession>A0A1H9MGG2</accession>
<dbReference type="PROSITE" id="PS50042">
    <property type="entry name" value="CNMP_BINDING_3"/>
    <property type="match status" value="1"/>
</dbReference>
<sequence length="217" mass="25454">MLLQNMVKEIEKYPEIKEILSSCPLEILSQIEIVEFEKEKFNLYQDCQYNYTYIVLTGIVKVYLLSEKGNQVVLDIYRRGNFIGEQEAIINRPYSASLINTTDVTLLRLHNREFVKWLNSDQQLSTKFITNLCDQLYHLTKRTQRYSLQSAREQICACLLSYHSKNKQVTRADILDEVDTSYRNLNRILKQLEELGIIKVGKIAIEIINLEKLNNIL</sequence>
<name>A0A1H9MGG2_9LACT</name>
<dbReference type="InterPro" id="IPR018490">
    <property type="entry name" value="cNMP-bd_dom_sf"/>
</dbReference>
<dbReference type="Proteomes" id="UP000198556">
    <property type="component" value="Unassembled WGS sequence"/>
</dbReference>
<reference evidence="5 6" key="1">
    <citation type="submission" date="2016-10" db="EMBL/GenBank/DDBJ databases">
        <authorList>
            <person name="de Groot N.N."/>
        </authorList>
    </citation>
    <scope>NUCLEOTIDE SEQUENCE [LARGE SCALE GENOMIC DNA]</scope>
    <source>
        <strain evidence="5 6">DSM 15827</strain>
    </source>
</reference>
<dbReference type="EMBL" id="FOGF01000026">
    <property type="protein sequence ID" value="SER22253.1"/>
    <property type="molecule type" value="Genomic_DNA"/>
</dbReference>
<dbReference type="InterPro" id="IPR014710">
    <property type="entry name" value="RmlC-like_jellyroll"/>
</dbReference>
<dbReference type="GO" id="GO:0005829">
    <property type="term" value="C:cytosol"/>
    <property type="evidence" value="ECO:0007669"/>
    <property type="project" value="TreeGrafter"/>
</dbReference>
<dbReference type="InterPro" id="IPR036390">
    <property type="entry name" value="WH_DNA-bd_sf"/>
</dbReference>
<dbReference type="CDD" id="cd00038">
    <property type="entry name" value="CAP_ED"/>
    <property type="match status" value="1"/>
</dbReference>
<proteinExistence type="predicted"/>
<evidence type="ECO:0000313" key="6">
    <source>
        <dbReference type="Proteomes" id="UP000198556"/>
    </source>
</evidence>
<keyword evidence="3" id="KW-0804">Transcription</keyword>
<keyword evidence="1" id="KW-0805">Transcription regulation</keyword>
<dbReference type="Pfam" id="PF13545">
    <property type="entry name" value="HTH_Crp_2"/>
    <property type="match status" value="1"/>
</dbReference>
<dbReference type="GO" id="GO:0016301">
    <property type="term" value="F:kinase activity"/>
    <property type="evidence" value="ECO:0007669"/>
    <property type="project" value="UniProtKB-KW"/>
</dbReference>
<dbReference type="InterPro" id="IPR012318">
    <property type="entry name" value="HTH_CRP"/>
</dbReference>
<dbReference type="SMART" id="SM00100">
    <property type="entry name" value="cNMP"/>
    <property type="match status" value="1"/>
</dbReference>
<keyword evidence="2" id="KW-0238">DNA-binding</keyword>
<evidence type="ECO:0000256" key="1">
    <source>
        <dbReference type="ARBA" id="ARBA00023015"/>
    </source>
</evidence>
<keyword evidence="5" id="KW-0418">Kinase</keyword>
<dbReference type="PANTHER" id="PTHR24567:SF26">
    <property type="entry name" value="REGULATORY PROTEIN YEIL"/>
    <property type="match status" value="1"/>
</dbReference>
<dbReference type="GO" id="GO:0003677">
    <property type="term" value="F:DNA binding"/>
    <property type="evidence" value="ECO:0007669"/>
    <property type="project" value="UniProtKB-KW"/>
</dbReference>
<keyword evidence="5" id="KW-0808">Transferase</keyword>
<dbReference type="SUPFAM" id="SSF46785">
    <property type="entry name" value="Winged helix' DNA-binding domain"/>
    <property type="match status" value="1"/>
</dbReference>